<gene>
    <name evidence="1" type="ORF">Q31a_58960</name>
</gene>
<reference evidence="1 2" key="1">
    <citation type="submission" date="2019-02" db="EMBL/GenBank/DDBJ databases">
        <title>Deep-cultivation of Planctomycetes and their phenomic and genomic characterization uncovers novel biology.</title>
        <authorList>
            <person name="Wiegand S."/>
            <person name="Jogler M."/>
            <person name="Boedeker C."/>
            <person name="Pinto D."/>
            <person name="Vollmers J."/>
            <person name="Rivas-Marin E."/>
            <person name="Kohn T."/>
            <person name="Peeters S.H."/>
            <person name="Heuer A."/>
            <person name="Rast P."/>
            <person name="Oberbeckmann S."/>
            <person name="Bunk B."/>
            <person name="Jeske O."/>
            <person name="Meyerdierks A."/>
            <person name="Storesund J.E."/>
            <person name="Kallscheuer N."/>
            <person name="Luecker S."/>
            <person name="Lage O.M."/>
            <person name="Pohl T."/>
            <person name="Merkel B.J."/>
            <person name="Hornburger P."/>
            <person name="Mueller R.-W."/>
            <person name="Bruemmer F."/>
            <person name="Labrenz M."/>
            <person name="Spormann A.M."/>
            <person name="Op den Camp H."/>
            <person name="Overmann J."/>
            <person name="Amann R."/>
            <person name="Jetten M.S.M."/>
            <person name="Mascher T."/>
            <person name="Medema M.H."/>
            <person name="Devos D.P."/>
            <person name="Kaster A.-K."/>
            <person name="Ovreas L."/>
            <person name="Rohde M."/>
            <person name="Galperin M.Y."/>
            <person name="Jogler C."/>
        </authorList>
    </citation>
    <scope>NUCLEOTIDE SEQUENCE [LARGE SCALE GENOMIC DNA]</scope>
    <source>
        <strain evidence="1 2">Q31a</strain>
    </source>
</reference>
<sequence length="75" mass="8376">MQLKSLAESFTIEKLPLLSACYCGKCKKPLKCESVIDEHYAWCSDCEATVRSSLFQVPSWTVGATAVLFMAHFLL</sequence>
<dbReference type="Proteomes" id="UP000318017">
    <property type="component" value="Chromosome"/>
</dbReference>
<proteinExistence type="predicted"/>
<evidence type="ECO:0000313" key="2">
    <source>
        <dbReference type="Proteomes" id="UP000318017"/>
    </source>
</evidence>
<protein>
    <submittedName>
        <fullName evidence="1">Uncharacterized protein</fullName>
    </submittedName>
</protein>
<name>A0A518GG25_9BACT</name>
<dbReference type="KEGG" id="ahel:Q31a_58960"/>
<dbReference type="EMBL" id="CP036298">
    <property type="protein sequence ID" value="QDV27507.1"/>
    <property type="molecule type" value="Genomic_DNA"/>
</dbReference>
<accession>A0A518GG25</accession>
<keyword evidence="2" id="KW-1185">Reference proteome</keyword>
<dbReference type="RefSeq" id="WP_145085012.1">
    <property type="nucleotide sequence ID" value="NZ_CP036298.1"/>
</dbReference>
<evidence type="ECO:0000313" key="1">
    <source>
        <dbReference type="EMBL" id="QDV27507.1"/>
    </source>
</evidence>
<dbReference type="AlphaFoldDB" id="A0A518GG25"/>
<organism evidence="1 2">
    <name type="scientific">Aureliella helgolandensis</name>
    <dbReference type="NCBI Taxonomy" id="2527968"/>
    <lineage>
        <taxon>Bacteria</taxon>
        <taxon>Pseudomonadati</taxon>
        <taxon>Planctomycetota</taxon>
        <taxon>Planctomycetia</taxon>
        <taxon>Pirellulales</taxon>
        <taxon>Pirellulaceae</taxon>
        <taxon>Aureliella</taxon>
    </lineage>
</organism>